<dbReference type="Pfam" id="PF13091">
    <property type="entry name" value="PLDc_2"/>
    <property type="match status" value="1"/>
</dbReference>
<dbReference type="InterPro" id="IPR025202">
    <property type="entry name" value="PLD-like_dom"/>
</dbReference>
<gene>
    <name evidence="2" type="ORF">LCGC14_1785160</name>
</gene>
<dbReference type="EMBL" id="LAZR01016954">
    <property type="protein sequence ID" value="KKM02362.1"/>
    <property type="molecule type" value="Genomic_DNA"/>
</dbReference>
<dbReference type="AlphaFoldDB" id="A0A0F9HGQ9"/>
<feature type="domain" description="Phospholipase D-like" evidence="1">
    <location>
        <begin position="69"/>
        <end position="200"/>
    </location>
</feature>
<dbReference type="Gene3D" id="3.30.870.10">
    <property type="entry name" value="Endonuclease Chain A"/>
    <property type="match status" value="1"/>
</dbReference>
<feature type="non-terminal residue" evidence="2">
    <location>
        <position position="1"/>
    </location>
</feature>
<accession>A0A0F9HGQ9</accession>
<dbReference type="SUPFAM" id="SSF56024">
    <property type="entry name" value="Phospholipase D/nuclease"/>
    <property type="match status" value="1"/>
</dbReference>
<organism evidence="2">
    <name type="scientific">marine sediment metagenome</name>
    <dbReference type="NCBI Taxonomy" id="412755"/>
    <lineage>
        <taxon>unclassified sequences</taxon>
        <taxon>metagenomes</taxon>
        <taxon>ecological metagenomes</taxon>
    </lineage>
</organism>
<evidence type="ECO:0000259" key="1">
    <source>
        <dbReference type="Pfam" id="PF13091"/>
    </source>
</evidence>
<name>A0A0F9HGQ9_9ZZZZ</name>
<comment type="caution">
    <text evidence="2">The sequence shown here is derived from an EMBL/GenBank/DDBJ whole genome shotgun (WGS) entry which is preliminary data.</text>
</comment>
<evidence type="ECO:0000313" key="2">
    <source>
        <dbReference type="EMBL" id="KKM02362.1"/>
    </source>
</evidence>
<proteinExistence type="predicted"/>
<sequence length="264" mass="30482">EDAYGKNKVSDQIKITKSLIIENNQFIKYCFMPNDPKQTSKIKQFNWSQLAASKINANLGQRTLQQKCLELIKGAKEFVCISSFLFENNTQLCQELYNVSKKGIRIYLLLASQLLLDRVKDDIEDHKNIKSHIQFLNEAGQGYMFIRSGEVHSKFILIDPKSEHSKGILLTANITKRALEINNEIGVELDSHQVNELFKQFLYGFYGEKTTEYRFNKITKKAKLEPINPVPINLEKGTDIIWTTNQSKLIAETIERFLETIDKE</sequence>
<reference evidence="2" key="1">
    <citation type="journal article" date="2015" name="Nature">
        <title>Complex archaea that bridge the gap between prokaryotes and eukaryotes.</title>
        <authorList>
            <person name="Spang A."/>
            <person name="Saw J.H."/>
            <person name="Jorgensen S.L."/>
            <person name="Zaremba-Niedzwiedzka K."/>
            <person name="Martijn J."/>
            <person name="Lind A.E."/>
            <person name="van Eijk R."/>
            <person name="Schleper C."/>
            <person name="Guy L."/>
            <person name="Ettema T.J."/>
        </authorList>
    </citation>
    <scope>NUCLEOTIDE SEQUENCE</scope>
</reference>
<protein>
    <recommendedName>
        <fullName evidence="1">Phospholipase D-like domain-containing protein</fullName>
    </recommendedName>
</protein>